<organism evidence="1 2">
    <name type="scientific">Hohenbuehelia grisea</name>
    <dbReference type="NCBI Taxonomy" id="104357"/>
    <lineage>
        <taxon>Eukaryota</taxon>
        <taxon>Fungi</taxon>
        <taxon>Dikarya</taxon>
        <taxon>Basidiomycota</taxon>
        <taxon>Agaricomycotina</taxon>
        <taxon>Agaricomycetes</taxon>
        <taxon>Agaricomycetidae</taxon>
        <taxon>Agaricales</taxon>
        <taxon>Pleurotineae</taxon>
        <taxon>Pleurotaceae</taxon>
        <taxon>Hohenbuehelia</taxon>
    </lineage>
</organism>
<evidence type="ECO:0000313" key="2">
    <source>
        <dbReference type="Proteomes" id="UP001556367"/>
    </source>
</evidence>
<comment type="caution">
    <text evidence="1">The sequence shown here is derived from an EMBL/GenBank/DDBJ whole genome shotgun (WGS) entry which is preliminary data.</text>
</comment>
<proteinExistence type="predicted"/>
<keyword evidence="2" id="KW-1185">Reference proteome</keyword>
<reference evidence="2" key="1">
    <citation type="submission" date="2024-06" db="EMBL/GenBank/DDBJ databases">
        <title>Multi-omics analyses provide insights into the biosynthesis of the anticancer antibiotic pleurotin in Hohenbuehelia grisea.</title>
        <authorList>
            <person name="Weaver J.A."/>
            <person name="Alberti F."/>
        </authorList>
    </citation>
    <scope>NUCLEOTIDE SEQUENCE [LARGE SCALE GENOMIC DNA]</scope>
    <source>
        <strain evidence="2">T-177</strain>
    </source>
</reference>
<protein>
    <submittedName>
        <fullName evidence="1">Uncharacterized protein</fullName>
    </submittedName>
</protein>
<dbReference type="EMBL" id="JASNQZ010000004">
    <property type="protein sequence ID" value="KAL0958194.1"/>
    <property type="molecule type" value="Genomic_DNA"/>
</dbReference>
<accession>A0ABR3JRF1</accession>
<sequence length="283" mass="31553">MCKANQTVLKFIVGGFRSKDWVFRAMCLGGLIRVPRKEAEEDQRQFNLLAMMQGAHRGFPRHISEIMKAYGQSKCEISFTIHAVNLNQRAYAKCSDDHDLYALGITLANLIPQTEFSVGQTGFQARDPGIDSRLPFNVWHDALPHCAKAIRAKGNANELDLADFLDIKNAIMKGRLQEGAELARAALARSPDQAYFYYAQTLEAAPIDGLRIAKKGMMCTKISPFLRFQMLYRAVEYASELGMKLLQDSGAVNKGSWELGVAFLTSALEVARTFLDNAPPDNR</sequence>
<gene>
    <name evidence="1" type="ORF">HGRIS_000357</name>
</gene>
<evidence type="ECO:0000313" key="1">
    <source>
        <dbReference type="EMBL" id="KAL0958194.1"/>
    </source>
</evidence>
<dbReference type="Proteomes" id="UP001556367">
    <property type="component" value="Unassembled WGS sequence"/>
</dbReference>
<name>A0ABR3JRF1_9AGAR</name>